<reference evidence="2" key="1">
    <citation type="submission" date="2020-11" db="EMBL/GenBank/DDBJ databases">
        <authorList>
            <consortium name="DOE Joint Genome Institute"/>
            <person name="Ahrendt S."/>
            <person name="Riley R."/>
            <person name="Andreopoulos W."/>
            <person name="Labutti K."/>
            <person name="Pangilinan J."/>
            <person name="Ruiz-Duenas F.J."/>
            <person name="Barrasa J.M."/>
            <person name="Sanchez-Garcia M."/>
            <person name="Camarero S."/>
            <person name="Miyauchi S."/>
            <person name="Serrano A."/>
            <person name="Linde D."/>
            <person name="Babiker R."/>
            <person name="Drula E."/>
            <person name="Ayuso-Fernandez I."/>
            <person name="Pacheco R."/>
            <person name="Padilla G."/>
            <person name="Ferreira P."/>
            <person name="Barriuso J."/>
            <person name="Kellner H."/>
            <person name="Castanera R."/>
            <person name="Alfaro M."/>
            <person name="Ramirez L."/>
            <person name="Pisabarro A.G."/>
            <person name="Kuo A."/>
            <person name="Tritt A."/>
            <person name="Lipzen A."/>
            <person name="He G."/>
            <person name="Yan M."/>
            <person name="Ng V."/>
            <person name="Cullen D."/>
            <person name="Martin F."/>
            <person name="Rosso M.-N."/>
            <person name="Henrissat B."/>
            <person name="Hibbett D."/>
            <person name="Martinez A.T."/>
            <person name="Grigoriev I.V."/>
        </authorList>
    </citation>
    <scope>NUCLEOTIDE SEQUENCE</scope>
    <source>
        <strain evidence="2">MF-IS2</strain>
    </source>
</reference>
<proteinExistence type="predicted"/>
<feature type="compositionally biased region" description="Basic residues" evidence="1">
    <location>
        <begin position="61"/>
        <end position="72"/>
    </location>
</feature>
<evidence type="ECO:0000313" key="2">
    <source>
        <dbReference type="EMBL" id="KAF9453390.1"/>
    </source>
</evidence>
<feature type="region of interest" description="Disordered" evidence="1">
    <location>
        <begin position="61"/>
        <end position="88"/>
    </location>
</feature>
<dbReference type="Proteomes" id="UP000807342">
    <property type="component" value="Unassembled WGS sequence"/>
</dbReference>
<name>A0A9P5XMB8_9AGAR</name>
<comment type="caution">
    <text evidence="2">The sequence shown here is derived from an EMBL/GenBank/DDBJ whole genome shotgun (WGS) entry which is preliminary data.</text>
</comment>
<dbReference type="AlphaFoldDB" id="A0A9P5XMB8"/>
<dbReference type="OrthoDB" id="3270652at2759"/>
<evidence type="ECO:0000256" key="1">
    <source>
        <dbReference type="SAM" id="MobiDB-lite"/>
    </source>
</evidence>
<accession>A0A9P5XMB8</accession>
<dbReference type="EMBL" id="MU151062">
    <property type="protein sequence ID" value="KAF9453390.1"/>
    <property type="molecule type" value="Genomic_DNA"/>
</dbReference>
<keyword evidence="3" id="KW-1185">Reference proteome</keyword>
<evidence type="ECO:0000313" key="3">
    <source>
        <dbReference type="Proteomes" id="UP000807342"/>
    </source>
</evidence>
<organism evidence="2 3">
    <name type="scientific">Macrolepiota fuliginosa MF-IS2</name>
    <dbReference type="NCBI Taxonomy" id="1400762"/>
    <lineage>
        <taxon>Eukaryota</taxon>
        <taxon>Fungi</taxon>
        <taxon>Dikarya</taxon>
        <taxon>Basidiomycota</taxon>
        <taxon>Agaricomycotina</taxon>
        <taxon>Agaricomycetes</taxon>
        <taxon>Agaricomycetidae</taxon>
        <taxon>Agaricales</taxon>
        <taxon>Agaricineae</taxon>
        <taxon>Agaricaceae</taxon>
        <taxon>Macrolepiota</taxon>
    </lineage>
</organism>
<gene>
    <name evidence="2" type="ORF">P691DRAFT_771550</name>
</gene>
<sequence length="193" mass="21600">MDPSFPSSPPGLPRLLPIPLPPVNTVYVTERREDYTHPEGSLLFSAPDIGTTDAIGPVRRRVRRGGRHRTRPARNGGRAHQSRDTSSPYPYPVVRPEVLYRYPPLTASPGVVCTLEQVDQCGDVLLELIGWGVPLEYITDSGLSLPGAIWLYAKLRLCLPWAIITRALEDRIPFHPSSRFPRGYHPAYYPPLI</sequence>
<protein>
    <submittedName>
        <fullName evidence="2">Uncharacterized protein</fullName>
    </submittedName>
</protein>